<evidence type="ECO:0000313" key="3">
    <source>
        <dbReference type="Proteomes" id="UP000625976"/>
    </source>
</evidence>
<sequence length="250" mass="29534">MIKLFRNIRKNLLKEGKTTKYFKYAIGEIILVVIGILIALQINNWNEQRKQNRNLRDVYSNLLLDIKSDSVSYSKNLKELKDIDFLQEQLYKTGVKNDTTIVIENTSIIRFLPNYNPITKDNDPFLATKITNDSIRKEILIYFRNMKDMDDIYSELDEIIKTKMRIFLGNKKMYKLTNWFENKYKNTAVEDLSYDFIDSAELTLLSKDAEFQQILFEASLKIVNNIDNLEILVKQNAKLIRVIEKQLNRP</sequence>
<gene>
    <name evidence="2" type="ORF">GCM10010976_29920</name>
</gene>
<protein>
    <submittedName>
        <fullName evidence="2">Uncharacterized protein</fullName>
    </submittedName>
</protein>
<dbReference type="InterPro" id="IPR045749">
    <property type="entry name" value="DUF6090"/>
</dbReference>
<comment type="caution">
    <text evidence="2">The sequence shown here is derived from an EMBL/GenBank/DDBJ whole genome shotgun (WGS) entry which is preliminary data.</text>
</comment>
<dbReference type="Pfam" id="PF19578">
    <property type="entry name" value="DUF6090"/>
    <property type="match status" value="1"/>
</dbReference>
<dbReference type="EMBL" id="BMFQ01000004">
    <property type="protein sequence ID" value="GGG57100.1"/>
    <property type="molecule type" value="Genomic_DNA"/>
</dbReference>
<reference evidence="2" key="1">
    <citation type="journal article" date="2014" name="Int. J. Syst. Evol. Microbiol.">
        <title>Complete genome sequence of Corynebacterium casei LMG S-19264T (=DSM 44701T), isolated from a smear-ripened cheese.</title>
        <authorList>
            <consortium name="US DOE Joint Genome Institute (JGI-PGF)"/>
            <person name="Walter F."/>
            <person name="Albersmeier A."/>
            <person name="Kalinowski J."/>
            <person name="Ruckert C."/>
        </authorList>
    </citation>
    <scope>NUCLEOTIDE SEQUENCE</scope>
    <source>
        <strain evidence="2">CGMCC 1.12751</strain>
    </source>
</reference>
<keyword evidence="1" id="KW-0472">Membrane</keyword>
<proteinExistence type="predicted"/>
<dbReference type="AlphaFoldDB" id="A0A917LTV2"/>
<dbReference type="Proteomes" id="UP000625976">
    <property type="component" value="Unassembled WGS sequence"/>
</dbReference>
<evidence type="ECO:0000256" key="1">
    <source>
        <dbReference type="SAM" id="Phobius"/>
    </source>
</evidence>
<accession>A0A917LTV2</accession>
<name>A0A917LTV2_9FLAO</name>
<keyword evidence="1" id="KW-0812">Transmembrane</keyword>
<feature type="transmembrane region" description="Helical" evidence="1">
    <location>
        <begin position="21"/>
        <end position="42"/>
    </location>
</feature>
<keyword evidence="1" id="KW-1133">Transmembrane helix</keyword>
<keyword evidence="3" id="KW-1185">Reference proteome</keyword>
<evidence type="ECO:0000313" key="2">
    <source>
        <dbReference type="EMBL" id="GGG57100.1"/>
    </source>
</evidence>
<dbReference type="RefSeq" id="WP_188466332.1">
    <property type="nucleotide sequence ID" value="NZ_BMFQ01000004.1"/>
</dbReference>
<organism evidence="2 3">
    <name type="scientific">Bizionia arctica</name>
    <dbReference type="NCBI Taxonomy" id="1495645"/>
    <lineage>
        <taxon>Bacteria</taxon>
        <taxon>Pseudomonadati</taxon>
        <taxon>Bacteroidota</taxon>
        <taxon>Flavobacteriia</taxon>
        <taxon>Flavobacteriales</taxon>
        <taxon>Flavobacteriaceae</taxon>
        <taxon>Bizionia</taxon>
    </lineage>
</organism>
<reference evidence="2" key="2">
    <citation type="submission" date="2020-09" db="EMBL/GenBank/DDBJ databases">
        <authorList>
            <person name="Sun Q."/>
            <person name="Zhou Y."/>
        </authorList>
    </citation>
    <scope>NUCLEOTIDE SEQUENCE</scope>
    <source>
        <strain evidence="2">CGMCC 1.12751</strain>
    </source>
</reference>